<dbReference type="Proteomes" id="UP000014227">
    <property type="component" value="Chromosome I"/>
</dbReference>
<dbReference type="SUPFAM" id="SSF47979">
    <property type="entry name" value="Iron-dependent repressor protein, dimerization domain"/>
    <property type="match status" value="1"/>
</dbReference>
<comment type="similarity">
    <text evidence="2">Belongs to the DtxR/MntR family.</text>
</comment>
<keyword evidence="11" id="KW-0464">Manganese</keyword>
<dbReference type="InterPro" id="IPR038157">
    <property type="entry name" value="FeoA_core_dom"/>
</dbReference>
<dbReference type="RefSeq" id="WP_016483402.1">
    <property type="nucleotide sequence ID" value="NC_021487.1"/>
</dbReference>
<comment type="subunit">
    <text evidence="3">Homodimer.</text>
</comment>
<dbReference type="InterPro" id="IPR036390">
    <property type="entry name" value="WH_DNA-bd_sf"/>
</dbReference>
<evidence type="ECO:0000256" key="11">
    <source>
        <dbReference type="ARBA" id="ARBA00023211"/>
    </source>
</evidence>
<dbReference type="GO" id="GO:0003677">
    <property type="term" value="F:DNA binding"/>
    <property type="evidence" value="ECO:0007669"/>
    <property type="project" value="UniProtKB-KW"/>
</dbReference>
<dbReference type="SUPFAM" id="SSF50037">
    <property type="entry name" value="C-terminal domain of transcriptional repressors"/>
    <property type="match status" value="1"/>
</dbReference>
<dbReference type="GO" id="GO:0005737">
    <property type="term" value="C:cytoplasm"/>
    <property type="evidence" value="ECO:0007669"/>
    <property type="project" value="UniProtKB-SubCell"/>
</dbReference>
<dbReference type="Gene3D" id="1.10.10.10">
    <property type="entry name" value="Winged helix-like DNA-binding domain superfamily/Winged helix DNA-binding domain"/>
    <property type="match status" value="1"/>
</dbReference>
<dbReference type="Pfam" id="PF02742">
    <property type="entry name" value="Fe_dep_repr_C"/>
    <property type="match status" value="1"/>
</dbReference>
<dbReference type="PANTHER" id="PTHR33238:SF11">
    <property type="entry name" value="TRANSCRIPTIONAL REGULATOR MNTR"/>
    <property type="match status" value="1"/>
</dbReference>
<feature type="domain" description="HTH dtxR-type" evidence="13">
    <location>
        <begin position="10"/>
        <end position="69"/>
    </location>
</feature>
<evidence type="ECO:0000313" key="15">
    <source>
        <dbReference type="Proteomes" id="UP000014227"/>
    </source>
</evidence>
<dbReference type="GO" id="GO:0046983">
    <property type="term" value="F:protein dimerization activity"/>
    <property type="evidence" value="ECO:0007669"/>
    <property type="project" value="InterPro"/>
</dbReference>
<evidence type="ECO:0000259" key="13">
    <source>
        <dbReference type="PROSITE" id="PS50944"/>
    </source>
</evidence>
<dbReference type="EMBL" id="HF951689">
    <property type="protein sequence ID" value="CCW35878.1"/>
    <property type="molecule type" value="Genomic_DNA"/>
</dbReference>
<evidence type="ECO:0000256" key="4">
    <source>
        <dbReference type="ARBA" id="ARBA00022490"/>
    </source>
</evidence>
<evidence type="ECO:0000313" key="14">
    <source>
        <dbReference type="EMBL" id="CCW35878.1"/>
    </source>
</evidence>
<dbReference type="PATRIC" id="fig|1303518.3.peg.2139"/>
<dbReference type="GO" id="GO:0046914">
    <property type="term" value="F:transition metal ion binding"/>
    <property type="evidence" value="ECO:0007669"/>
    <property type="project" value="InterPro"/>
</dbReference>
<dbReference type="eggNOG" id="COG1321">
    <property type="taxonomic scope" value="Bacteria"/>
</dbReference>
<proteinExistence type="inferred from homology"/>
<evidence type="ECO:0000256" key="9">
    <source>
        <dbReference type="ARBA" id="ARBA00023159"/>
    </source>
</evidence>
<comment type="subcellular location">
    <subcellularLocation>
        <location evidence="1">Cytoplasm</location>
    </subcellularLocation>
</comment>
<dbReference type="InterPro" id="IPR050536">
    <property type="entry name" value="DtxR_MntR_Metal-Reg"/>
</dbReference>
<keyword evidence="15" id="KW-1185">Reference proteome</keyword>
<dbReference type="InterPro" id="IPR001367">
    <property type="entry name" value="Fe_dep_repressor"/>
</dbReference>
<dbReference type="STRING" id="454171.CP488_02019"/>
<dbReference type="PANTHER" id="PTHR33238">
    <property type="entry name" value="IRON (METAL) DEPENDENT REPRESSOR, DTXR FAMILY"/>
    <property type="match status" value="1"/>
</dbReference>
<keyword evidence="7" id="KW-0805">Transcription regulation</keyword>
<evidence type="ECO:0000256" key="12">
    <source>
        <dbReference type="ARBA" id="ARBA00032593"/>
    </source>
</evidence>
<evidence type="ECO:0000256" key="3">
    <source>
        <dbReference type="ARBA" id="ARBA00011738"/>
    </source>
</evidence>
<dbReference type="InterPro" id="IPR007167">
    <property type="entry name" value="Fe-transptr_FeoA-like"/>
</dbReference>
<evidence type="ECO:0000256" key="10">
    <source>
        <dbReference type="ARBA" id="ARBA00023163"/>
    </source>
</evidence>
<protein>
    <recommendedName>
        <fullName evidence="12">Manganese transport regulator</fullName>
    </recommendedName>
</protein>
<dbReference type="OrthoDB" id="9791355at2"/>
<evidence type="ECO:0000256" key="6">
    <source>
        <dbReference type="ARBA" id="ARBA00023004"/>
    </source>
</evidence>
<gene>
    <name evidence="14" type="ORF">CCALI_02071</name>
</gene>
<dbReference type="Gene3D" id="2.30.30.90">
    <property type="match status" value="1"/>
</dbReference>
<evidence type="ECO:0000256" key="7">
    <source>
        <dbReference type="ARBA" id="ARBA00023015"/>
    </source>
</evidence>
<dbReference type="InterPro" id="IPR008988">
    <property type="entry name" value="Transcriptional_repressor_C"/>
</dbReference>
<sequence>METQSHLPGQSVEDYLKAIYNMEFEGLSANTADLASRLNVSAPAVSKMLRRLTELQLVEHTPYHAIQLTERGRKVALEIIRHHRLLERYLVDALGYSWEEVHAEAERLEHHISEDFESRIDDLLGHPTTCPHGAPIPSRNLMVTPSTGRPLSEMAIPGRYIVDQVVDEDPVLLRYLKERDLVPGSVVALLEREPFGGDFTAKVGQHTVRIAPKAAAQVFVLPFAEPTKQHRQDKKEEE</sequence>
<keyword evidence="6" id="KW-0408">Iron</keyword>
<dbReference type="InterPro" id="IPR022687">
    <property type="entry name" value="HTH_DTXR"/>
</dbReference>
<dbReference type="HOGENOM" id="CLU_069532_0_2_0"/>
<dbReference type="GO" id="GO:0003700">
    <property type="term" value="F:DNA-binding transcription factor activity"/>
    <property type="evidence" value="ECO:0007669"/>
    <property type="project" value="InterPro"/>
</dbReference>
<dbReference type="Pfam" id="PF04023">
    <property type="entry name" value="FeoA"/>
    <property type="match status" value="1"/>
</dbReference>
<evidence type="ECO:0000256" key="8">
    <source>
        <dbReference type="ARBA" id="ARBA00023125"/>
    </source>
</evidence>
<dbReference type="PROSITE" id="PS50944">
    <property type="entry name" value="HTH_DTXR"/>
    <property type="match status" value="1"/>
</dbReference>
<dbReference type="KEGG" id="ccz:CCALI_02071"/>
<name>S0EZK6_CHTCT</name>
<evidence type="ECO:0000256" key="1">
    <source>
        <dbReference type="ARBA" id="ARBA00004496"/>
    </source>
</evidence>
<dbReference type="SMART" id="SM00899">
    <property type="entry name" value="FeoA"/>
    <property type="match status" value="1"/>
</dbReference>
<evidence type="ECO:0000256" key="5">
    <source>
        <dbReference type="ARBA" id="ARBA00022491"/>
    </source>
</evidence>
<dbReference type="InterPro" id="IPR022689">
    <property type="entry name" value="Iron_dep_repressor"/>
</dbReference>
<dbReference type="Pfam" id="PF01325">
    <property type="entry name" value="Fe_dep_repress"/>
    <property type="match status" value="1"/>
</dbReference>
<dbReference type="InParanoid" id="S0EZK6"/>
<dbReference type="AlphaFoldDB" id="S0EZK6"/>
<dbReference type="eggNOG" id="COG1918">
    <property type="taxonomic scope" value="Bacteria"/>
</dbReference>
<keyword evidence="5" id="KW-0678">Repressor</keyword>
<keyword evidence="4" id="KW-0963">Cytoplasm</keyword>
<dbReference type="SUPFAM" id="SSF46785">
    <property type="entry name" value="Winged helix' DNA-binding domain"/>
    <property type="match status" value="1"/>
</dbReference>
<keyword evidence="9" id="KW-0010">Activator</keyword>
<evidence type="ECO:0000256" key="2">
    <source>
        <dbReference type="ARBA" id="ARBA00007871"/>
    </source>
</evidence>
<keyword evidence="8" id="KW-0238">DNA-binding</keyword>
<dbReference type="InterPro" id="IPR036388">
    <property type="entry name" value="WH-like_DNA-bd_sf"/>
</dbReference>
<dbReference type="InterPro" id="IPR036421">
    <property type="entry name" value="Fe_dep_repressor_sf"/>
</dbReference>
<dbReference type="SMART" id="SM00529">
    <property type="entry name" value="HTH_DTXR"/>
    <property type="match status" value="1"/>
</dbReference>
<organism evidence="14 15">
    <name type="scientific">Chthonomonas calidirosea (strain DSM 23976 / ICMP 18418 / T49)</name>
    <dbReference type="NCBI Taxonomy" id="1303518"/>
    <lineage>
        <taxon>Bacteria</taxon>
        <taxon>Bacillati</taxon>
        <taxon>Armatimonadota</taxon>
        <taxon>Chthonomonadia</taxon>
        <taxon>Chthonomonadales</taxon>
        <taxon>Chthonomonadaceae</taxon>
        <taxon>Chthonomonas</taxon>
    </lineage>
</organism>
<accession>S0EZK6</accession>
<reference evidence="15" key="1">
    <citation type="submission" date="2013-03" db="EMBL/GenBank/DDBJ databases">
        <title>Genome sequence of Chthonomonas calidirosea, the first sequenced genome from the Armatimonadetes phylum (formally candidate division OP10).</title>
        <authorList>
            <person name="Lee K.C.Y."/>
            <person name="Morgan X.C."/>
            <person name="Dunfield P.F."/>
            <person name="Tamas I."/>
            <person name="Houghton K.M."/>
            <person name="Vyssotski M."/>
            <person name="Ryan J.L.J."/>
            <person name="Lagutin K."/>
            <person name="McDonald I.R."/>
            <person name="Stott M.B."/>
        </authorList>
    </citation>
    <scope>NUCLEOTIDE SEQUENCE [LARGE SCALE GENOMIC DNA]</scope>
    <source>
        <strain evidence="15">DSM 23976 / ICMP 18418 / T49</strain>
    </source>
</reference>
<keyword evidence="10" id="KW-0804">Transcription</keyword>